<accession>A0A8H4KK08</accession>
<name>A0A8H4KK08_9HYPO</name>
<gene>
    <name evidence="1" type="ORF">F53441_5416</name>
</gene>
<dbReference type="Proteomes" id="UP000605986">
    <property type="component" value="Unassembled WGS sequence"/>
</dbReference>
<comment type="caution">
    <text evidence="1">The sequence shown here is derived from an EMBL/GenBank/DDBJ whole genome shotgun (WGS) entry which is preliminary data.</text>
</comment>
<dbReference type="EMBL" id="JAADJG010000212">
    <property type="protein sequence ID" value="KAF4451737.1"/>
    <property type="molecule type" value="Genomic_DNA"/>
</dbReference>
<reference evidence="1" key="1">
    <citation type="submission" date="2020-01" db="EMBL/GenBank/DDBJ databases">
        <title>Identification and distribution of gene clusters putatively required for synthesis of sphingolipid metabolism inhibitors in phylogenetically diverse species of the filamentous fungus Fusarium.</title>
        <authorList>
            <person name="Kim H.-S."/>
            <person name="Busman M."/>
            <person name="Brown D.W."/>
            <person name="Divon H."/>
            <person name="Uhlig S."/>
            <person name="Proctor R.H."/>
        </authorList>
    </citation>
    <scope>NUCLEOTIDE SEQUENCE</scope>
    <source>
        <strain evidence="1">NRRL 53441</strain>
    </source>
</reference>
<protein>
    <submittedName>
        <fullName evidence="1">HET-domain-containing protein</fullName>
    </submittedName>
</protein>
<organism evidence="1 2">
    <name type="scientific">Fusarium austroafricanum</name>
    <dbReference type="NCBI Taxonomy" id="2364996"/>
    <lineage>
        <taxon>Eukaryota</taxon>
        <taxon>Fungi</taxon>
        <taxon>Dikarya</taxon>
        <taxon>Ascomycota</taxon>
        <taxon>Pezizomycotina</taxon>
        <taxon>Sordariomycetes</taxon>
        <taxon>Hypocreomycetidae</taxon>
        <taxon>Hypocreales</taxon>
        <taxon>Nectriaceae</taxon>
        <taxon>Fusarium</taxon>
        <taxon>Fusarium concolor species complex</taxon>
    </lineage>
</organism>
<evidence type="ECO:0000313" key="1">
    <source>
        <dbReference type="EMBL" id="KAF4451737.1"/>
    </source>
</evidence>
<sequence length="266" mass="29796">MHYFGSHWKGPIFIHGTEQTGATGRAVPQLEDPRCPPGPDCQDKTSIANSWKLRNTVIWEHDSPEESALRTLSTSNHISASVPRAFSLPVATLETQYAPFPTRRTGFYLASSNPVLVQSPLTNLSKVVALRDPDGKFAGMIRITGSATCGPEEPIELIAISQGSAKGKFLRSCYEERVLQKRRYADPRPFHAVYDRAGRWVGIEDEMSQEDGHNYQVIAAGQYEENLELLEYEDDQEYQFYNVLWVQRGNNDVAYRAGCGRVLAEA</sequence>
<evidence type="ECO:0000313" key="2">
    <source>
        <dbReference type="Proteomes" id="UP000605986"/>
    </source>
</evidence>
<keyword evidence="2" id="KW-1185">Reference proteome</keyword>
<dbReference type="OrthoDB" id="2975793at2759"/>
<dbReference type="AlphaFoldDB" id="A0A8H4KK08"/>
<proteinExistence type="predicted"/>